<accession>A0A6H5GVG4</accession>
<dbReference type="Proteomes" id="UP000479000">
    <property type="component" value="Unassembled WGS sequence"/>
</dbReference>
<feature type="compositionally biased region" description="Polar residues" evidence="1">
    <location>
        <begin position="307"/>
        <end position="321"/>
    </location>
</feature>
<feature type="compositionally biased region" description="Basic residues" evidence="1">
    <location>
        <begin position="165"/>
        <end position="176"/>
    </location>
</feature>
<evidence type="ECO:0000313" key="2">
    <source>
        <dbReference type="EMBL" id="CAB0006935.1"/>
    </source>
</evidence>
<organism evidence="2 3">
    <name type="scientific">Nesidiocoris tenuis</name>
    <dbReference type="NCBI Taxonomy" id="355587"/>
    <lineage>
        <taxon>Eukaryota</taxon>
        <taxon>Metazoa</taxon>
        <taxon>Ecdysozoa</taxon>
        <taxon>Arthropoda</taxon>
        <taxon>Hexapoda</taxon>
        <taxon>Insecta</taxon>
        <taxon>Pterygota</taxon>
        <taxon>Neoptera</taxon>
        <taxon>Paraneoptera</taxon>
        <taxon>Hemiptera</taxon>
        <taxon>Heteroptera</taxon>
        <taxon>Panheteroptera</taxon>
        <taxon>Cimicomorpha</taxon>
        <taxon>Miridae</taxon>
        <taxon>Dicyphina</taxon>
        <taxon>Nesidiocoris</taxon>
    </lineage>
</organism>
<name>A0A6H5GVG4_9HEMI</name>
<feature type="region of interest" description="Disordered" evidence="1">
    <location>
        <begin position="165"/>
        <end position="209"/>
    </location>
</feature>
<keyword evidence="3" id="KW-1185">Reference proteome</keyword>
<gene>
    <name evidence="2" type="ORF">NTEN_LOCUS12365</name>
</gene>
<feature type="region of interest" description="Disordered" evidence="1">
    <location>
        <begin position="307"/>
        <end position="329"/>
    </location>
</feature>
<proteinExistence type="predicted"/>
<sequence>MDQFSKNLPSARLIKSAIPTQYLPRRTKTMGLSVPVSTVTNTNASLRIAPASNNPSSKGTNFNLPLVVGQPSNVPTLAQNRSFAPSAASVLNRGAAQSESYPKCIVKCCKNYFDKSRLHLIGVDFEDVPKEPERLAKWEQQIKKIPSEQPAPTFALKTYSSVRGRARGCGRGRGRGRGGSARNDTSPVESFGSRSSDTPRTSPERRSSRTSARFRQWCEIAEFESDGYRIWLFLCQRHFKISDYCEKSGKKVRRPRSDPVYRTGTLHPTYRNYCPPFQTEENARSFPKFSKPDKTNDERVTTVRKNQITVSSSKRAGTRSPSIFDDSDEGMYRIAK</sequence>
<dbReference type="EMBL" id="CADCXU010018540">
    <property type="protein sequence ID" value="CAB0006935.1"/>
    <property type="molecule type" value="Genomic_DNA"/>
</dbReference>
<dbReference type="AlphaFoldDB" id="A0A6H5GVG4"/>
<evidence type="ECO:0000256" key="1">
    <source>
        <dbReference type="SAM" id="MobiDB-lite"/>
    </source>
</evidence>
<evidence type="ECO:0000313" key="3">
    <source>
        <dbReference type="Proteomes" id="UP000479000"/>
    </source>
</evidence>
<evidence type="ECO:0008006" key="4">
    <source>
        <dbReference type="Google" id="ProtNLM"/>
    </source>
</evidence>
<protein>
    <recommendedName>
        <fullName evidence="4">THAP-type domain-containing protein</fullName>
    </recommendedName>
</protein>
<reference evidence="2 3" key="1">
    <citation type="submission" date="2020-02" db="EMBL/GenBank/DDBJ databases">
        <authorList>
            <person name="Ferguson B K."/>
        </authorList>
    </citation>
    <scope>NUCLEOTIDE SEQUENCE [LARGE SCALE GENOMIC DNA]</scope>
</reference>